<name>A0A3N0Y1C5_ANAGA</name>
<dbReference type="OrthoDB" id="10036512at2759"/>
<dbReference type="Proteomes" id="UP000281406">
    <property type="component" value="Unassembled WGS sequence"/>
</dbReference>
<sequence>MPNEFTRQPQGLRKLNYSSFCCTQTGPVVLKNVLSPERYKHFLSLTVAMSIMLEPDDRTRNAYLQFAQELMKHFVMSSADLYGKCFPVYNVHGLIHPHEDVRHFDCSLNEISCFAFENFLQQTKKWVRNGKSPVEQVTRRWAGQPVACLTQESGGYVLIPLCHGMEHKS</sequence>
<evidence type="ECO:0000313" key="1">
    <source>
        <dbReference type="EMBL" id="ROK47561.1"/>
    </source>
</evidence>
<gene>
    <name evidence="1" type="ORF">DPX16_1391</name>
</gene>
<dbReference type="PANTHER" id="PTHR33053">
    <property type="entry name" value="PROTEIN, PUTATIVE-RELATED"/>
    <property type="match status" value="1"/>
</dbReference>
<dbReference type="PANTHER" id="PTHR33053:SF26">
    <property type="entry name" value="TRANSPOSASE DOMAIN-CONTAINING PROTEIN"/>
    <property type="match status" value="1"/>
</dbReference>
<proteinExistence type="predicted"/>
<dbReference type="EMBL" id="RJVU01056646">
    <property type="protein sequence ID" value="ROK47561.1"/>
    <property type="molecule type" value="Genomic_DNA"/>
</dbReference>
<dbReference type="AlphaFoldDB" id="A0A3N0Y1C5"/>
<keyword evidence="2" id="KW-1185">Reference proteome</keyword>
<protein>
    <submittedName>
        <fullName evidence="1">Uncharacterized protein</fullName>
    </submittedName>
</protein>
<comment type="caution">
    <text evidence="1">The sequence shown here is derived from an EMBL/GenBank/DDBJ whole genome shotgun (WGS) entry which is preliminary data.</text>
</comment>
<reference evidence="1 2" key="1">
    <citation type="submission" date="2018-10" db="EMBL/GenBank/DDBJ databases">
        <title>Genome assembly for a Yunnan-Guizhou Plateau 3E fish, Anabarilius grahami (Regan), and its evolutionary and genetic applications.</title>
        <authorList>
            <person name="Jiang W."/>
        </authorList>
    </citation>
    <scope>NUCLEOTIDE SEQUENCE [LARGE SCALE GENOMIC DNA]</scope>
    <source>
        <strain evidence="1">AG-KIZ</strain>
        <tissue evidence="1">Muscle</tissue>
    </source>
</reference>
<organism evidence="1 2">
    <name type="scientific">Anabarilius grahami</name>
    <name type="common">Kanglang fish</name>
    <name type="synonym">Barilius grahami</name>
    <dbReference type="NCBI Taxonomy" id="495550"/>
    <lineage>
        <taxon>Eukaryota</taxon>
        <taxon>Metazoa</taxon>
        <taxon>Chordata</taxon>
        <taxon>Craniata</taxon>
        <taxon>Vertebrata</taxon>
        <taxon>Euteleostomi</taxon>
        <taxon>Actinopterygii</taxon>
        <taxon>Neopterygii</taxon>
        <taxon>Teleostei</taxon>
        <taxon>Ostariophysi</taxon>
        <taxon>Cypriniformes</taxon>
        <taxon>Xenocyprididae</taxon>
        <taxon>Xenocypridinae</taxon>
        <taxon>Xenocypridinae incertae sedis</taxon>
        <taxon>Anabarilius</taxon>
    </lineage>
</organism>
<accession>A0A3N0Y1C5</accession>
<evidence type="ECO:0000313" key="2">
    <source>
        <dbReference type="Proteomes" id="UP000281406"/>
    </source>
</evidence>